<sequence>MKKIVFALTTIAMFVACDQAKNGYTLTGSIDGEVENGTNVYLRTTDTLNQLIDVDTVQVNEGGFEFAGNQEIPQLHYLFVEGIMGNVPVILENGAINVEFQKDSMAFAEIKGTYQNERFMEFLDESRDINESGQSINDDFQKANAARDTAMMESLREEFFELQDRVKTYHLDFVKENPDALISALILDNLLRSKVIEASEAQTLYDAFTPEVKNSKPGKSIDKQLKQQKGTEVGAIAPDFSAPTPDGDLLALEEVKGKVTLIDFWAAWCRPCRYENPNIVAVYNKYKDKGLNIVGVSLDNNKDQWKQAIEQDGLEWHHVSHLKRFQDPVAQLYNVDAIPAAFLLDENGVIVAKNLRGPALEEKVAELLN</sequence>
<evidence type="ECO:0000256" key="2">
    <source>
        <dbReference type="ARBA" id="ARBA00022748"/>
    </source>
</evidence>
<dbReference type="Gene3D" id="3.40.30.10">
    <property type="entry name" value="Glutaredoxin"/>
    <property type="match status" value="1"/>
</dbReference>
<evidence type="ECO:0000256" key="1">
    <source>
        <dbReference type="ARBA" id="ARBA00004196"/>
    </source>
</evidence>
<evidence type="ECO:0000313" key="6">
    <source>
        <dbReference type="EMBL" id="AKA36420.1"/>
    </source>
</evidence>
<dbReference type="Pfam" id="PF00578">
    <property type="entry name" value="AhpC-TSA"/>
    <property type="match status" value="1"/>
</dbReference>
<keyword evidence="2" id="KW-0201">Cytochrome c-type biogenesis</keyword>
<dbReference type="InterPro" id="IPR036249">
    <property type="entry name" value="Thioredoxin-like_sf"/>
</dbReference>
<dbReference type="GO" id="GO:0017004">
    <property type="term" value="P:cytochrome complex assembly"/>
    <property type="evidence" value="ECO:0007669"/>
    <property type="project" value="UniProtKB-KW"/>
</dbReference>
<dbReference type="InterPro" id="IPR000866">
    <property type="entry name" value="AhpC/TSA"/>
</dbReference>
<dbReference type="RefSeq" id="WP_045802953.1">
    <property type="nucleotide sequence ID" value="NZ_CP011071.1"/>
</dbReference>
<evidence type="ECO:0000313" key="7">
    <source>
        <dbReference type="Proteomes" id="UP000032726"/>
    </source>
</evidence>
<feature type="domain" description="Thioredoxin" evidence="5">
    <location>
        <begin position="231"/>
        <end position="369"/>
    </location>
</feature>
<reference evidence="6 7" key="1">
    <citation type="submission" date="2015-03" db="EMBL/GenBank/DDBJ databases">
        <title>Complete genome sequence of Muricauda lutaonensis CC-HSB-11T, isolated from a coastal hot spring.</title>
        <authorList>
            <person name="Kim K.M."/>
        </authorList>
    </citation>
    <scope>NUCLEOTIDE SEQUENCE [LARGE SCALE GENOMIC DNA]</scope>
    <source>
        <strain evidence="6 7">CC-HSB-11</strain>
    </source>
</reference>
<dbReference type="OrthoDB" id="1069091at2"/>
<evidence type="ECO:0000259" key="5">
    <source>
        <dbReference type="PROSITE" id="PS51352"/>
    </source>
</evidence>
<dbReference type="GO" id="GO:0030313">
    <property type="term" value="C:cell envelope"/>
    <property type="evidence" value="ECO:0007669"/>
    <property type="project" value="UniProtKB-SubCell"/>
</dbReference>
<dbReference type="PROSITE" id="PS51257">
    <property type="entry name" value="PROKAR_LIPOPROTEIN"/>
    <property type="match status" value="1"/>
</dbReference>
<dbReference type="STRING" id="516051.VC82_2874"/>
<dbReference type="PROSITE" id="PS51352">
    <property type="entry name" value="THIOREDOXIN_2"/>
    <property type="match status" value="1"/>
</dbReference>
<dbReference type="InterPro" id="IPR013766">
    <property type="entry name" value="Thioredoxin_domain"/>
</dbReference>
<accession>A0A0D5YVZ4</accession>
<dbReference type="GO" id="GO:0016491">
    <property type="term" value="F:oxidoreductase activity"/>
    <property type="evidence" value="ECO:0007669"/>
    <property type="project" value="InterPro"/>
</dbReference>
<proteinExistence type="predicted"/>
<evidence type="ECO:0000256" key="3">
    <source>
        <dbReference type="ARBA" id="ARBA00023157"/>
    </source>
</evidence>
<comment type="subcellular location">
    <subcellularLocation>
        <location evidence="1">Cell envelope</location>
    </subcellularLocation>
</comment>
<dbReference type="AlphaFoldDB" id="A0A0D5YVZ4"/>
<dbReference type="PANTHER" id="PTHR42852:SF6">
    <property type="entry name" value="THIOL:DISULFIDE INTERCHANGE PROTEIN DSBE"/>
    <property type="match status" value="1"/>
</dbReference>
<dbReference type="Proteomes" id="UP000032726">
    <property type="component" value="Chromosome"/>
</dbReference>
<evidence type="ECO:0000256" key="4">
    <source>
        <dbReference type="ARBA" id="ARBA00023284"/>
    </source>
</evidence>
<gene>
    <name evidence="6" type="ORF">VC82_2874</name>
</gene>
<protein>
    <submittedName>
        <fullName evidence="6">Thioredoxin</fullName>
    </submittedName>
</protein>
<dbReference type="GO" id="GO:0016209">
    <property type="term" value="F:antioxidant activity"/>
    <property type="evidence" value="ECO:0007669"/>
    <property type="project" value="InterPro"/>
</dbReference>
<dbReference type="SUPFAM" id="SSF52833">
    <property type="entry name" value="Thioredoxin-like"/>
    <property type="match status" value="1"/>
</dbReference>
<dbReference type="KEGG" id="mlt:VC82_2874"/>
<dbReference type="PANTHER" id="PTHR42852">
    <property type="entry name" value="THIOL:DISULFIDE INTERCHANGE PROTEIN DSBE"/>
    <property type="match status" value="1"/>
</dbReference>
<keyword evidence="3" id="KW-1015">Disulfide bond</keyword>
<dbReference type="PATRIC" id="fig|516051.4.peg.2943"/>
<dbReference type="CDD" id="cd02966">
    <property type="entry name" value="TlpA_like_family"/>
    <property type="match status" value="1"/>
</dbReference>
<dbReference type="EMBL" id="CP011071">
    <property type="protein sequence ID" value="AKA36420.1"/>
    <property type="molecule type" value="Genomic_DNA"/>
</dbReference>
<dbReference type="InterPro" id="IPR025380">
    <property type="entry name" value="DUF4369"/>
</dbReference>
<keyword evidence="7" id="KW-1185">Reference proteome</keyword>
<dbReference type="HOGENOM" id="CLU_042529_1_0_10"/>
<name>A0A0D5YVZ4_9FLAO</name>
<keyword evidence="4" id="KW-0676">Redox-active center</keyword>
<organism evidence="6 7">
    <name type="scientific">Flagellimonas lutaonensis</name>
    <dbReference type="NCBI Taxonomy" id="516051"/>
    <lineage>
        <taxon>Bacteria</taxon>
        <taxon>Pseudomonadati</taxon>
        <taxon>Bacteroidota</taxon>
        <taxon>Flavobacteriia</taxon>
        <taxon>Flavobacteriales</taxon>
        <taxon>Flavobacteriaceae</taxon>
        <taxon>Flagellimonas</taxon>
    </lineage>
</organism>
<dbReference type="Pfam" id="PF14289">
    <property type="entry name" value="DUF4369"/>
    <property type="match status" value="1"/>
</dbReference>
<dbReference type="InterPro" id="IPR050553">
    <property type="entry name" value="Thioredoxin_ResA/DsbE_sf"/>
</dbReference>